<keyword evidence="2" id="KW-1185">Reference proteome</keyword>
<protein>
    <submittedName>
        <fullName evidence="1">Uncharacterized protein</fullName>
    </submittedName>
</protein>
<proteinExistence type="predicted"/>
<dbReference type="AlphaFoldDB" id="B9T2I1"/>
<gene>
    <name evidence="1" type="ORF">RCOM_0101350</name>
</gene>
<organism evidence="1 2">
    <name type="scientific">Ricinus communis</name>
    <name type="common">Castor bean</name>
    <dbReference type="NCBI Taxonomy" id="3988"/>
    <lineage>
        <taxon>Eukaryota</taxon>
        <taxon>Viridiplantae</taxon>
        <taxon>Streptophyta</taxon>
        <taxon>Embryophyta</taxon>
        <taxon>Tracheophyta</taxon>
        <taxon>Spermatophyta</taxon>
        <taxon>Magnoliopsida</taxon>
        <taxon>eudicotyledons</taxon>
        <taxon>Gunneridae</taxon>
        <taxon>Pentapetalae</taxon>
        <taxon>rosids</taxon>
        <taxon>fabids</taxon>
        <taxon>Malpighiales</taxon>
        <taxon>Euphorbiaceae</taxon>
        <taxon>Acalyphoideae</taxon>
        <taxon>Acalypheae</taxon>
        <taxon>Ricinus</taxon>
    </lineage>
</organism>
<evidence type="ECO:0000313" key="2">
    <source>
        <dbReference type="Proteomes" id="UP000008311"/>
    </source>
</evidence>
<dbReference type="Proteomes" id="UP000008311">
    <property type="component" value="Unassembled WGS sequence"/>
</dbReference>
<accession>B9T2I1</accession>
<name>B9T2I1_RICCO</name>
<dbReference type="EMBL" id="EQ974382">
    <property type="protein sequence ID" value="EEF29936.1"/>
    <property type="molecule type" value="Genomic_DNA"/>
</dbReference>
<sequence length="53" mass="5791">MADPEAEAEGIRQPENVSLGLFLDIIESEANPETRVTLNPSCCIGVEIGFMWP</sequence>
<evidence type="ECO:0000313" key="1">
    <source>
        <dbReference type="EMBL" id="EEF29936.1"/>
    </source>
</evidence>
<dbReference type="InParanoid" id="B9T2I1"/>
<reference evidence="2" key="1">
    <citation type="journal article" date="2010" name="Nat. Biotechnol.">
        <title>Draft genome sequence of the oilseed species Ricinus communis.</title>
        <authorList>
            <person name="Chan A.P."/>
            <person name="Crabtree J."/>
            <person name="Zhao Q."/>
            <person name="Lorenzi H."/>
            <person name="Orvis J."/>
            <person name="Puiu D."/>
            <person name="Melake-Berhan A."/>
            <person name="Jones K.M."/>
            <person name="Redman J."/>
            <person name="Chen G."/>
            <person name="Cahoon E.B."/>
            <person name="Gedil M."/>
            <person name="Stanke M."/>
            <person name="Haas B.J."/>
            <person name="Wortman J.R."/>
            <person name="Fraser-Liggett C.M."/>
            <person name="Ravel J."/>
            <person name="Rabinowicz P.D."/>
        </authorList>
    </citation>
    <scope>NUCLEOTIDE SEQUENCE [LARGE SCALE GENOMIC DNA]</scope>
    <source>
        <strain evidence="2">cv. Hale</strain>
    </source>
</reference>